<evidence type="ECO:0000313" key="3">
    <source>
        <dbReference type="WBParaSite" id="EgrG_001041400"/>
    </source>
</evidence>
<evidence type="ECO:0000313" key="1">
    <source>
        <dbReference type="EMBL" id="CDS17652.1"/>
    </source>
</evidence>
<proteinExistence type="predicted"/>
<accession>A0A068WC26</accession>
<sequence length="251" mass="29026">MSYLACADNIWKMLDEMALSDPSGYQNIDPIPFYCGGVYTVDTEETVSIAMHPSVFEQYNFTNDNFNTADQSLDVDQLIALIILYLQREKNILTQEGDRIEERGSLPKFTTEWSNQPRGGDAMMLESLKYKEFSSADFAIYPPTVTKGKICAHPPVFLSNVENNQGNKLIEEIKPQPHWQLNRIRKRPNAYEYIIQLPPGTRMEDCELDISPKDIGIYAFRVNIYKRVKGDYNTATNQKHQYTVLYRWISR</sequence>
<name>A0A068WC26_ECHGR</name>
<reference evidence="1" key="2">
    <citation type="submission" date="2014-06" db="EMBL/GenBank/DDBJ databases">
        <authorList>
            <person name="Aslett M."/>
        </authorList>
    </citation>
    <scope>NUCLEOTIDE SEQUENCE</scope>
</reference>
<dbReference type="Proteomes" id="UP000492820">
    <property type="component" value="Unassembled WGS sequence"/>
</dbReference>
<dbReference type="WBParaSite" id="EgrG_001041400">
    <property type="protein sequence ID" value="EgrG_001041400"/>
    <property type="gene ID" value="EgrG_001041400"/>
</dbReference>
<gene>
    <name evidence="1" type="ORF">EgrG_001041400</name>
</gene>
<dbReference type="EMBL" id="LK028577">
    <property type="protein sequence ID" value="CDS17652.1"/>
    <property type="molecule type" value="Genomic_DNA"/>
</dbReference>
<reference evidence="1 2" key="1">
    <citation type="journal article" date="2013" name="Nature">
        <title>The genomes of four tapeworm species reveal adaptations to parasitism.</title>
        <authorList>
            <person name="Tsai I.J."/>
            <person name="Zarowiecki M."/>
            <person name="Holroyd N."/>
            <person name="Garciarrubio A."/>
            <person name="Sanchez-Flores A."/>
            <person name="Brooks K.L."/>
            <person name="Tracey A."/>
            <person name="Bobes R.J."/>
            <person name="Fragoso G."/>
            <person name="Sciutto E."/>
            <person name="Aslett M."/>
            <person name="Beasley H."/>
            <person name="Bennett H.M."/>
            <person name="Cai J."/>
            <person name="Camicia F."/>
            <person name="Clark R."/>
            <person name="Cucher M."/>
            <person name="De Silva N."/>
            <person name="Day T.A."/>
            <person name="Deplazes P."/>
            <person name="Estrada K."/>
            <person name="Fernandez C."/>
            <person name="Holland P.W."/>
            <person name="Hou J."/>
            <person name="Hu S."/>
            <person name="Huckvale T."/>
            <person name="Hung S.S."/>
            <person name="Kamenetzky L."/>
            <person name="Keane J.A."/>
            <person name="Kiss F."/>
            <person name="Koziol U."/>
            <person name="Lambert O."/>
            <person name="Liu K."/>
            <person name="Luo X."/>
            <person name="Luo Y."/>
            <person name="Macchiaroli N."/>
            <person name="Nichol S."/>
            <person name="Paps J."/>
            <person name="Parkinson J."/>
            <person name="Pouchkina-Stantcheva N."/>
            <person name="Riddiford N."/>
            <person name="Rosenzvit M."/>
            <person name="Salinas G."/>
            <person name="Wasmuth J.D."/>
            <person name="Zamanian M."/>
            <person name="Zheng Y."/>
            <person name="Cai X."/>
            <person name="Soberon X."/>
            <person name="Olson P.D."/>
            <person name="Laclette J.P."/>
            <person name="Brehm K."/>
            <person name="Berriman M."/>
            <person name="Garciarrubio A."/>
            <person name="Bobes R.J."/>
            <person name="Fragoso G."/>
            <person name="Sanchez-Flores A."/>
            <person name="Estrada K."/>
            <person name="Cevallos M.A."/>
            <person name="Morett E."/>
            <person name="Gonzalez V."/>
            <person name="Portillo T."/>
            <person name="Ochoa-Leyva A."/>
            <person name="Jose M.V."/>
            <person name="Sciutto E."/>
            <person name="Landa A."/>
            <person name="Jimenez L."/>
            <person name="Valdes V."/>
            <person name="Carrero J.C."/>
            <person name="Larralde C."/>
            <person name="Morales-Montor J."/>
            <person name="Limon-Lason J."/>
            <person name="Soberon X."/>
            <person name="Laclette J.P."/>
        </authorList>
    </citation>
    <scope>NUCLEOTIDE SEQUENCE [LARGE SCALE GENOMIC DNA]</scope>
</reference>
<protein>
    <submittedName>
        <fullName evidence="3">Tail terminator</fullName>
    </submittedName>
</protein>
<organism evidence="1">
    <name type="scientific">Echinococcus granulosus</name>
    <name type="common">Hydatid tapeworm</name>
    <dbReference type="NCBI Taxonomy" id="6210"/>
    <lineage>
        <taxon>Eukaryota</taxon>
        <taxon>Metazoa</taxon>
        <taxon>Spiralia</taxon>
        <taxon>Lophotrochozoa</taxon>
        <taxon>Platyhelminthes</taxon>
        <taxon>Cestoda</taxon>
        <taxon>Eucestoda</taxon>
        <taxon>Cyclophyllidea</taxon>
        <taxon>Taeniidae</taxon>
        <taxon>Echinococcus</taxon>
        <taxon>Echinococcus granulosus group</taxon>
    </lineage>
</organism>
<reference evidence="3" key="3">
    <citation type="submission" date="2020-10" db="UniProtKB">
        <authorList>
            <consortium name="WormBaseParasite"/>
        </authorList>
    </citation>
    <scope>IDENTIFICATION</scope>
</reference>
<evidence type="ECO:0000313" key="2">
    <source>
        <dbReference type="Proteomes" id="UP000492820"/>
    </source>
</evidence>
<dbReference type="AlphaFoldDB" id="A0A068WC26"/>